<accession>A0A183U7Y7</accession>
<dbReference type="AlphaFoldDB" id="A0A183U7Y7"/>
<dbReference type="WBParaSite" id="TCNE_0000460701-mRNA-1">
    <property type="protein sequence ID" value="TCNE_0000460701-mRNA-1"/>
    <property type="gene ID" value="TCNE_0000460701"/>
</dbReference>
<evidence type="ECO:0000259" key="2">
    <source>
        <dbReference type="PROSITE" id="PS00022"/>
    </source>
</evidence>
<dbReference type="PROSITE" id="PS00022">
    <property type="entry name" value="EGF_1"/>
    <property type="match status" value="1"/>
</dbReference>
<keyword evidence="4" id="KW-1185">Reference proteome</keyword>
<reference evidence="3 4" key="2">
    <citation type="submission" date="2018-11" db="EMBL/GenBank/DDBJ databases">
        <authorList>
            <consortium name="Pathogen Informatics"/>
        </authorList>
    </citation>
    <scope>NUCLEOTIDE SEQUENCE [LARGE SCALE GENOMIC DNA]</scope>
</reference>
<evidence type="ECO:0000313" key="4">
    <source>
        <dbReference type="Proteomes" id="UP000050794"/>
    </source>
</evidence>
<dbReference type="EMBL" id="UYWY01008197">
    <property type="protein sequence ID" value="VDM31147.1"/>
    <property type="molecule type" value="Genomic_DNA"/>
</dbReference>
<protein>
    <submittedName>
        <fullName evidence="5">EGF-like domain-containing protein</fullName>
    </submittedName>
</protein>
<keyword evidence="1" id="KW-0472">Membrane</keyword>
<proteinExistence type="predicted"/>
<evidence type="ECO:0000313" key="3">
    <source>
        <dbReference type="EMBL" id="VDM31147.1"/>
    </source>
</evidence>
<sequence length="122" mass="13223">MICLLADWLKVEECSEVLGDAMVVPGECLNGGSWIASLNSCDCPITYGGRLCEVHLCLNGGFLAEDGRSCHCGKFEGKHCEQPACVGGMLNVHGQCISLLLFFDITHLFVVIILSPVLLLYF</sequence>
<evidence type="ECO:0000256" key="1">
    <source>
        <dbReference type="SAM" id="Phobius"/>
    </source>
</evidence>
<dbReference type="Gene3D" id="2.10.25.10">
    <property type="entry name" value="Laminin"/>
    <property type="match status" value="1"/>
</dbReference>
<feature type="transmembrane region" description="Helical" evidence="1">
    <location>
        <begin position="99"/>
        <end position="121"/>
    </location>
</feature>
<name>A0A183U7Y7_TOXCA</name>
<gene>
    <name evidence="3" type="ORF">TCNE_LOCUS4607</name>
</gene>
<evidence type="ECO:0000313" key="5">
    <source>
        <dbReference type="WBParaSite" id="TCNE_0000460701-mRNA-1"/>
    </source>
</evidence>
<keyword evidence="1" id="KW-1133">Transmembrane helix</keyword>
<dbReference type="Proteomes" id="UP000050794">
    <property type="component" value="Unassembled WGS sequence"/>
</dbReference>
<reference evidence="5" key="1">
    <citation type="submission" date="2016-06" db="UniProtKB">
        <authorList>
            <consortium name="WormBaseParasite"/>
        </authorList>
    </citation>
    <scope>IDENTIFICATION</scope>
</reference>
<feature type="domain" description="EGF-like" evidence="2">
    <location>
        <begin position="41"/>
        <end position="52"/>
    </location>
</feature>
<keyword evidence="1" id="KW-0812">Transmembrane</keyword>
<dbReference type="InterPro" id="IPR000742">
    <property type="entry name" value="EGF"/>
</dbReference>
<organism evidence="4 5">
    <name type="scientific">Toxocara canis</name>
    <name type="common">Canine roundworm</name>
    <dbReference type="NCBI Taxonomy" id="6265"/>
    <lineage>
        <taxon>Eukaryota</taxon>
        <taxon>Metazoa</taxon>
        <taxon>Ecdysozoa</taxon>
        <taxon>Nematoda</taxon>
        <taxon>Chromadorea</taxon>
        <taxon>Rhabditida</taxon>
        <taxon>Spirurina</taxon>
        <taxon>Ascaridomorpha</taxon>
        <taxon>Ascaridoidea</taxon>
        <taxon>Toxocaridae</taxon>
        <taxon>Toxocara</taxon>
    </lineage>
</organism>